<dbReference type="Pfam" id="PF03896">
    <property type="entry name" value="TRAP_alpha"/>
    <property type="match status" value="1"/>
</dbReference>
<dbReference type="STRING" id="136037.A0A067REZ9"/>
<feature type="chain" id="PRO_5001645057" description="Translocon-associated protein subunit alpha" evidence="14">
    <location>
        <begin position="18"/>
        <end position="284"/>
    </location>
</feature>
<dbReference type="OrthoDB" id="1926781at2759"/>
<evidence type="ECO:0000256" key="9">
    <source>
        <dbReference type="ARBA" id="ARBA00025620"/>
    </source>
</evidence>
<dbReference type="Proteomes" id="UP000027135">
    <property type="component" value="Unassembled WGS sequence"/>
</dbReference>
<evidence type="ECO:0000256" key="4">
    <source>
        <dbReference type="ARBA" id="ARBA00022692"/>
    </source>
</evidence>
<comment type="function">
    <text evidence="9">TRAP proteins are part of a complex whose function is to bind calcium to the ER membrane and thereby regulate the retention of ER resident proteins. May be involved in the recycling of the translocation apparatus after completion of the translocation process or may function as a membrane-bound chaperone facilitating folding of translocated proteins.</text>
</comment>
<comment type="subcellular location">
    <subcellularLocation>
        <location evidence="1">Endoplasmic reticulum membrane</location>
        <topology evidence="1">Single-pass type I membrane protein</topology>
    </subcellularLocation>
</comment>
<name>A0A067REZ9_ZOONE</name>
<evidence type="ECO:0000256" key="11">
    <source>
        <dbReference type="ARBA" id="ARBA00031071"/>
    </source>
</evidence>
<gene>
    <name evidence="15" type="ORF">L798_08453</name>
</gene>
<dbReference type="PANTHER" id="PTHR12924">
    <property type="entry name" value="TRANSLOCON-ASSOCIATED PROTEIN, ALPHA SUBUNIT"/>
    <property type="match status" value="1"/>
</dbReference>
<dbReference type="AlphaFoldDB" id="A0A067REZ9"/>
<feature type="transmembrane region" description="Helical" evidence="13">
    <location>
        <begin position="199"/>
        <end position="221"/>
    </location>
</feature>
<evidence type="ECO:0000256" key="1">
    <source>
        <dbReference type="ARBA" id="ARBA00004115"/>
    </source>
</evidence>
<keyword evidence="6" id="KW-0256">Endoplasmic reticulum</keyword>
<feature type="signal peptide" evidence="14">
    <location>
        <begin position="1"/>
        <end position="17"/>
    </location>
</feature>
<dbReference type="FunCoup" id="A0A067REZ9">
    <property type="interactions" value="1664"/>
</dbReference>
<evidence type="ECO:0000256" key="5">
    <source>
        <dbReference type="ARBA" id="ARBA00022729"/>
    </source>
</evidence>
<keyword evidence="4 13" id="KW-0812">Transmembrane</keyword>
<keyword evidence="7 13" id="KW-1133">Transmembrane helix</keyword>
<feature type="compositionally biased region" description="Acidic residues" evidence="12">
    <location>
        <begin position="41"/>
        <end position="58"/>
    </location>
</feature>
<evidence type="ECO:0000256" key="6">
    <source>
        <dbReference type="ARBA" id="ARBA00022824"/>
    </source>
</evidence>
<evidence type="ECO:0000313" key="15">
    <source>
        <dbReference type="EMBL" id="KDR17543.1"/>
    </source>
</evidence>
<proteinExistence type="inferred from homology"/>
<dbReference type="PANTHER" id="PTHR12924:SF0">
    <property type="entry name" value="TRANSLOCON-ASSOCIATED PROTEIN SUBUNIT ALPHA"/>
    <property type="match status" value="1"/>
</dbReference>
<dbReference type="EMBL" id="KK852729">
    <property type="protein sequence ID" value="KDR17543.1"/>
    <property type="molecule type" value="Genomic_DNA"/>
</dbReference>
<evidence type="ECO:0000256" key="12">
    <source>
        <dbReference type="SAM" id="MobiDB-lite"/>
    </source>
</evidence>
<dbReference type="eggNOG" id="KOG1631">
    <property type="taxonomic scope" value="Eukaryota"/>
</dbReference>
<evidence type="ECO:0000313" key="16">
    <source>
        <dbReference type="Proteomes" id="UP000027135"/>
    </source>
</evidence>
<dbReference type="GO" id="GO:0005789">
    <property type="term" value="C:endoplasmic reticulum membrane"/>
    <property type="evidence" value="ECO:0007669"/>
    <property type="project" value="UniProtKB-SubCell"/>
</dbReference>
<organism evidence="15 16">
    <name type="scientific">Zootermopsis nevadensis</name>
    <name type="common">Dampwood termite</name>
    <dbReference type="NCBI Taxonomy" id="136037"/>
    <lineage>
        <taxon>Eukaryota</taxon>
        <taxon>Metazoa</taxon>
        <taxon>Ecdysozoa</taxon>
        <taxon>Arthropoda</taxon>
        <taxon>Hexapoda</taxon>
        <taxon>Insecta</taxon>
        <taxon>Pterygota</taxon>
        <taxon>Neoptera</taxon>
        <taxon>Polyneoptera</taxon>
        <taxon>Dictyoptera</taxon>
        <taxon>Blattodea</taxon>
        <taxon>Blattoidea</taxon>
        <taxon>Termitoidae</taxon>
        <taxon>Termopsidae</taxon>
        <taxon>Zootermopsis</taxon>
    </lineage>
</organism>
<accession>A0A067REZ9</accession>
<evidence type="ECO:0000256" key="13">
    <source>
        <dbReference type="SAM" id="Phobius"/>
    </source>
</evidence>
<evidence type="ECO:0000256" key="2">
    <source>
        <dbReference type="ARBA" id="ARBA00006776"/>
    </source>
</evidence>
<keyword evidence="16" id="KW-1185">Reference proteome</keyword>
<keyword evidence="8 13" id="KW-0472">Membrane</keyword>
<dbReference type="InterPro" id="IPR005595">
    <property type="entry name" value="TRAP_alpha"/>
</dbReference>
<evidence type="ECO:0000256" key="7">
    <source>
        <dbReference type="ARBA" id="ARBA00022989"/>
    </source>
</evidence>
<evidence type="ECO:0000256" key="10">
    <source>
        <dbReference type="ARBA" id="ARBA00025854"/>
    </source>
</evidence>
<reference evidence="15 16" key="1">
    <citation type="journal article" date="2014" name="Nat. Commun.">
        <title>Molecular traces of alternative social organization in a termite genome.</title>
        <authorList>
            <person name="Terrapon N."/>
            <person name="Li C."/>
            <person name="Robertson H.M."/>
            <person name="Ji L."/>
            <person name="Meng X."/>
            <person name="Booth W."/>
            <person name="Chen Z."/>
            <person name="Childers C.P."/>
            <person name="Glastad K.M."/>
            <person name="Gokhale K."/>
            <person name="Gowin J."/>
            <person name="Gronenberg W."/>
            <person name="Hermansen R.A."/>
            <person name="Hu H."/>
            <person name="Hunt B.G."/>
            <person name="Huylmans A.K."/>
            <person name="Khalil S.M."/>
            <person name="Mitchell R.D."/>
            <person name="Munoz-Torres M.C."/>
            <person name="Mustard J.A."/>
            <person name="Pan H."/>
            <person name="Reese J.T."/>
            <person name="Scharf M.E."/>
            <person name="Sun F."/>
            <person name="Vogel H."/>
            <person name="Xiao J."/>
            <person name="Yang W."/>
            <person name="Yang Z."/>
            <person name="Yang Z."/>
            <person name="Zhou J."/>
            <person name="Zhu J."/>
            <person name="Brent C.S."/>
            <person name="Elsik C.G."/>
            <person name="Goodisman M.A."/>
            <person name="Liberles D.A."/>
            <person name="Roe R.M."/>
            <person name="Vargo E.L."/>
            <person name="Vilcinskas A."/>
            <person name="Wang J."/>
            <person name="Bornberg-Bauer E."/>
            <person name="Korb J."/>
            <person name="Zhang G."/>
            <person name="Liebig J."/>
        </authorList>
    </citation>
    <scope>NUCLEOTIDE SEQUENCE [LARGE SCALE GENOMIC DNA]</scope>
    <source>
        <tissue evidence="15">Whole organism</tissue>
    </source>
</reference>
<comment type="similarity">
    <text evidence="2">Belongs to the TRAP-alpha family.</text>
</comment>
<protein>
    <recommendedName>
        <fullName evidence="3">Translocon-associated protein subunit alpha</fullName>
    </recommendedName>
    <alternativeName>
        <fullName evidence="11">Signal sequence receptor subunit alpha</fullName>
    </alternativeName>
</protein>
<evidence type="ECO:0000256" key="8">
    <source>
        <dbReference type="ARBA" id="ARBA00023136"/>
    </source>
</evidence>
<keyword evidence="5 14" id="KW-0732">Signal</keyword>
<dbReference type="OMA" id="TFPYSFT"/>
<feature type="region of interest" description="Disordered" evidence="12">
    <location>
        <begin position="41"/>
        <end position="65"/>
    </location>
</feature>
<comment type="subunit">
    <text evidence="10">Heterotetramer of TRAP-alpha, TRAP-beta, TRAP-delta and TRAP-gamma. Interacts with palmitoylated calnexin (CALX), the interaction is required for efficient folding of glycosylated proteins.</text>
</comment>
<dbReference type="InParanoid" id="A0A067REZ9"/>
<sequence length="284" mass="31669">MNIFLLSILLLPALILTTDNGSLLAWAEDDDVDDEIVDVEGEGDESSVIEEGGEEDEEQPRASPHADTTILFTRPVVSGTSGNLELPGGNLVEFLVGFTNKGSEDFVLEALEASFRYPMDFSFYIQNFSTIAYNRVVKPTHEATLVYSFIPAETFAGRPFGLNINLNYRDLAGNVFQEAVYNETVQIVELEEGLDGETFFLYVFMAACVVLMLVGGQQFLYSVGRKRVGKKPVVETGTTNPNDVDYDWLPKETLNHFTKKEKSPRVPRQSPRQRKAKRSAGFDD</sequence>
<feature type="region of interest" description="Disordered" evidence="12">
    <location>
        <begin position="259"/>
        <end position="284"/>
    </location>
</feature>
<evidence type="ECO:0000256" key="14">
    <source>
        <dbReference type="SAM" id="SignalP"/>
    </source>
</evidence>
<evidence type="ECO:0000256" key="3">
    <source>
        <dbReference type="ARBA" id="ARBA00020280"/>
    </source>
</evidence>